<evidence type="ECO:0000256" key="4">
    <source>
        <dbReference type="ARBA" id="ARBA00023263"/>
    </source>
</evidence>
<evidence type="ECO:0000313" key="8">
    <source>
        <dbReference type="Proteomes" id="UP000646484"/>
    </source>
</evidence>
<dbReference type="Proteomes" id="UP000646484">
    <property type="component" value="Unassembled WGS sequence"/>
</dbReference>
<dbReference type="InterPro" id="IPR029140">
    <property type="entry name" value="Mfa1_C"/>
</dbReference>
<dbReference type="EMBL" id="JACOOH010000007">
    <property type="protein sequence ID" value="MBC5622501.1"/>
    <property type="molecule type" value="Genomic_DNA"/>
</dbReference>
<dbReference type="Gene3D" id="2.60.40.2580">
    <property type="match status" value="1"/>
</dbReference>
<dbReference type="InterPro" id="IPR029141">
    <property type="entry name" value="FimA_N"/>
</dbReference>
<dbReference type="Pfam" id="PF06321">
    <property type="entry name" value="P_gingi_FimA"/>
    <property type="match status" value="1"/>
</dbReference>
<evidence type="ECO:0000313" key="7">
    <source>
        <dbReference type="EMBL" id="MBC5622501.1"/>
    </source>
</evidence>
<comment type="caution">
    <text evidence="7">The sequence shown here is derived from an EMBL/GenBank/DDBJ whole genome shotgun (WGS) entry which is preliminary data.</text>
</comment>
<dbReference type="InterPro" id="IPR047786">
    <property type="entry name" value="Mfa1_fim"/>
</dbReference>
<feature type="domain" description="Major fimbrial subunit protein N-terminal" evidence="5">
    <location>
        <begin position="37"/>
        <end position="175"/>
    </location>
</feature>
<organism evidence="7 8">
    <name type="scientific">Butyricimonas hominis</name>
    <dbReference type="NCBI Taxonomy" id="2763032"/>
    <lineage>
        <taxon>Bacteria</taxon>
        <taxon>Pseudomonadati</taxon>
        <taxon>Bacteroidota</taxon>
        <taxon>Bacteroidia</taxon>
        <taxon>Bacteroidales</taxon>
        <taxon>Odoribacteraceae</taxon>
        <taxon>Butyricimonas</taxon>
    </lineage>
</organism>
<evidence type="ECO:0000259" key="5">
    <source>
        <dbReference type="Pfam" id="PF06321"/>
    </source>
</evidence>
<comment type="similarity">
    <text evidence="2">Belongs to the bacteroidetes fimbrillin superfamily. FimA/Mfa1 family.</text>
</comment>
<accession>A0ABR7D3H4</accession>
<feature type="domain" description="Minor fimbrium subunit Mfa1 C-terminal" evidence="6">
    <location>
        <begin position="436"/>
        <end position="523"/>
    </location>
</feature>
<name>A0ABR7D3H4_9BACT</name>
<dbReference type="RefSeq" id="WP_186977248.1">
    <property type="nucleotide sequence ID" value="NZ_JACOOH010000007.1"/>
</dbReference>
<protein>
    <submittedName>
        <fullName evidence="7">Mfa1 family fimbria major subunit</fullName>
    </submittedName>
</protein>
<comment type="subcellular location">
    <subcellularLocation>
        <location evidence="1">Fimbrium</location>
    </subcellularLocation>
</comment>
<gene>
    <name evidence="7" type="ORF">H8S64_15495</name>
</gene>
<dbReference type="Gene3D" id="2.60.40.3690">
    <property type="match status" value="1"/>
</dbReference>
<evidence type="ECO:0000256" key="2">
    <source>
        <dbReference type="ARBA" id="ARBA00006011"/>
    </source>
</evidence>
<dbReference type="Pfam" id="PF15495">
    <property type="entry name" value="Fimbrillin_C"/>
    <property type="match status" value="1"/>
</dbReference>
<evidence type="ECO:0000256" key="3">
    <source>
        <dbReference type="ARBA" id="ARBA00022729"/>
    </source>
</evidence>
<keyword evidence="3" id="KW-0732">Signal</keyword>
<evidence type="ECO:0000256" key="1">
    <source>
        <dbReference type="ARBA" id="ARBA00004561"/>
    </source>
</evidence>
<proteinExistence type="inferred from homology"/>
<keyword evidence="8" id="KW-1185">Reference proteome</keyword>
<sequence>MKMKMILMSMLAIAALTGCSKSDSDNDPPIISDADVAYLSIKIATQNTSARSSGEESGTNESDLKNLYLLFFDEAENIVGIPGTTDYLVKIPNASSSPSAVKVSAAATKLLVIANPGDKLEGMLNDINVTTTFSTVNTAIKEATREEITDVVLPIAKGFTMINSGDETGKDAGDKISDPLIDISGKIQKVTKDVDDDEAKEAAEKTGNRVQVKIERLASKLELSLKGNIEVKPDGATFVFGNWTLDAVNSTFYPFAEKALLSVTHSNDGSYTSNFYTVDPNYTNDVGIVNATVNSSTYNPVLVSPYTWMATADKTYCIENTMSAAEQKFENATRLVIKGTYYPPGRASGGDWFNFAGSNFTDFAALKAAYNAVDVGPNLKAACEKMYTKIKEYADAHSEVTLTGTSFATLLETDLSQIPNGGEVIKDGKNPVIRWYQNGLCYYYYEIRHDNETTQEMAFAKYGVVRNNWYKLTLGSVKGAGTPWYPDIDNPGPGDPDPKDPIDGTVGYIGITVEVAPWIVWENEIGI</sequence>
<dbReference type="PROSITE" id="PS51257">
    <property type="entry name" value="PROKAR_LIPOPROTEIN"/>
    <property type="match status" value="1"/>
</dbReference>
<evidence type="ECO:0000259" key="6">
    <source>
        <dbReference type="Pfam" id="PF15495"/>
    </source>
</evidence>
<dbReference type="Gene3D" id="1.10.20.150">
    <property type="match status" value="1"/>
</dbReference>
<keyword evidence="4" id="KW-0281">Fimbrium</keyword>
<reference evidence="7 8" key="1">
    <citation type="submission" date="2020-08" db="EMBL/GenBank/DDBJ databases">
        <title>Genome public.</title>
        <authorList>
            <person name="Liu C."/>
            <person name="Sun Q."/>
        </authorList>
    </citation>
    <scope>NUCLEOTIDE SEQUENCE [LARGE SCALE GENOMIC DNA]</scope>
    <source>
        <strain evidence="7 8">NSJ-56</strain>
    </source>
</reference>
<dbReference type="NCBIfam" id="NF038041">
    <property type="entry name" value="fim_Mfa1_fam"/>
    <property type="match status" value="1"/>
</dbReference>